<protein>
    <submittedName>
        <fullName evidence="1">Uncharacterized protein</fullName>
    </submittedName>
</protein>
<comment type="caution">
    <text evidence="1">The sequence shown here is derived from an EMBL/GenBank/DDBJ whole genome shotgun (WGS) entry which is preliminary data.</text>
</comment>
<gene>
    <name evidence="1" type="ORF">HYR64_09195</name>
</gene>
<evidence type="ECO:0000313" key="2">
    <source>
        <dbReference type="Proteomes" id="UP000727962"/>
    </source>
</evidence>
<reference evidence="1" key="1">
    <citation type="submission" date="2020-07" db="EMBL/GenBank/DDBJ databases">
        <title>Huge and variable diversity of episymbiotic CPR bacteria and DPANN archaea in groundwater ecosystems.</title>
        <authorList>
            <person name="He C.Y."/>
            <person name="Keren R."/>
            <person name="Whittaker M."/>
            <person name="Farag I.F."/>
            <person name="Doudna J."/>
            <person name="Cate J.H.D."/>
            <person name="Banfield J.F."/>
        </authorList>
    </citation>
    <scope>NUCLEOTIDE SEQUENCE</scope>
    <source>
        <strain evidence="1">NC_groundwater_17_Pr7_B-0.1um_64_12</strain>
    </source>
</reference>
<dbReference type="Proteomes" id="UP000727962">
    <property type="component" value="Unassembled WGS sequence"/>
</dbReference>
<accession>A0A931LX32</accession>
<evidence type="ECO:0000313" key="1">
    <source>
        <dbReference type="EMBL" id="MBI1757267.1"/>
    </source>
</evidence>
<sequence length="214" mass="23314">MITCHLTKLELALDQVRKTHPKLKPADAALLASALTLTGRHAIALYDGEHYQWPEEYDNLTHKMTPEVAQVQEGIELTAPKKVAKNAPEDEPIMIKVGLMPNLTAGESLLGDRKDLKTKLSDVIQDGVEFVYAGTDIGWQWALDRANWSTIAGREISRRIKVKATFTEGAVGVETGTGAAKKRSRAKAHLVEAVVAEPVESEPAVEAIIEANAD</sequence>
<dbReference type="AlphaFoldDB" id="A0A931LX32"/>
<proteinExistence type="predicted"/>
<dbReference type="EMBL" id="JACOSL010000057">
    <property type="protein sequence ID" value="MBI1757267.1"/>
    <property type="molecule type" value="Genomic_DNA"/>
</dbReference>
<name>A0A931LX32_FIMGI</name>
<organism evidence="1 2">
    <name type="scientific">Fimbriimonas ginsengisoli</name>
    <dbReference type="NCBI Taxonomy" id="1005039"/>
    <lineage>
        <taxon>Bacteria</taxon>
        <taxon>Bacillati</taxon>
        <taxon>Armatimonadota</taxon>
        <taxon>Fimbriimonadia</taxon>
        <taxon>Fimbriimonadales</taxon>
        <taxon>Fimbriimonadaceae</taxon>
        <taxon>Fimbriimonas</taxon>
    </lineage>
</organism>